<dbReference type="GO" id="GO:0005886">
    <property type="term" value="C:plasma membrane"/>
    <property type="evidence" value="ECO:0007669"/>
    <property type="project" value="TreeGrafter"/>
</dbReference>
<gene>
    <name evidence="8" type="ORF">CRHIZ90672A_00003812</name>
</gene>
<feature type="transmembrane region" description="Helical" evidence="7">
    <location>
        <begin position="165"/>
        <end position="187"/>
    </location>
</feature>
<evidence type="ECO:0000313" key="9">
    <source>
        <dbReference type="Proteomes" id="UP000696573"/>
    </source>
</evidence>
<feature type="region of interest" description="Disordered" evidence="6">
    <location>
        <begin position="15"/>
        <end position="48"/>
    </location>
</feature>
<feature type="compositionally biased region" description="Basic and acidic residues" evidence="6">
    <location>
        <begin position="31"/>
        <end position="40"/>
    </location>
</feature>
<evidence type="ECO:0000256" key="1">
    <source>
        <dbReference type="ARBA" id="ARBA00004141"/>
    </source>
</evidence>
<keyword evidence="4 7" id="KW-1133">Transmembrane helix</keyword>
<dbReference type="OrthoDB" id="3648309at2759"/>
<keyword evidence="9" id="KW-1185">Reference proteome</keyword>
<comment type="caution">
    <text evidence="8">The sequence shown here is derived from an EMBL/GenBank/DDBJ whole genome shotgun (WGS) entry which is preliminary data.</text>
</comment>
<dbReference type="AlphaFoldDB" id="A0A9N9YQU5"/>
<evidence type="ECO:0000256" key="6">
    <source>
        <dbReference type="SAM" id="MobiDB-lite"/>
    </source>
</evidence>
<dbReference type="Proteomes" id="UP000696573">
    <property type="component" value="Unassembled WGS sequence"/>
</dbReference>
<protein>
    <submittedName>
        <fullName evidence="8">Uncharacterized protein</fullName>
    </submittedName>
</protein>
<dbReference type="InterPro" id="IPR051633">
    <property type="entry name" value="AceTr"/>
</dbReference>
<name>A0A9N9YQU5_9HYPO</name>
<dbReference type="PANTHER" id="PTHR31123">
    <property type="entry name" value="ACCUMULATION OF DYADS PROTEIN 2-RELATED"/>
    <property type="match status" value="1"/>
</dbReference>
<feature type="transmembrane region" description="Helical" evidence="7">
    <location>
        <begin position="126"/>
        <end position="145"/>
    </location>
</feature>
<evidence type="ECO:0000256" key="3">
    <source>
        <dbReference type="ARBA" id="ARBA00022692"/>
    </source>
</evidence>
<evidence type="ECO:0000256" key="7">
    <source>
        <dbReference type="SAM" id="Phobius"/>
    </source>
</evidence>
<reference evidence="8" key="1">
    <citation type="submission" date="2021-10" db="EMBL/GenBank/DDBJ databases">
        <authorList>
            <person name="Piombo E."/>
        </authorList>
    </citation>
    <scope>NUCLEOTIDE SEQUENCE</scope>
</reference>
<comment type="similarity">
    <text evidence="2">Belongs to the acetate uptake transporter (AceTr) (TC 2.A.96) family.</text>
</comment>
<keyword evidence="5 7" id="KW-0472">Membrane</keyword>
<dbReference type="EMBL" id="CABFNQ020000726">
    <property type="protein sequence ID" value="CAH0027282.1"/>
    <property type="molecule type" value="Genomic_DNA"/>
</dbReference>
<evidence type="ECO:0000256" key="4">
    <source>
        <dbReference type="ARBA" id="ARBA00022989"/>
    </source>
</evidence>
<organism evidence="8 9">
    <name type="scientific">Clonostachys rhizophaga</name>
    <dbReference type="NCBI Taxonomy" id="160324"/>
    <lineage>
        <taxon>Eukaryota</taxon>
        <taxon>Fungi</taxon>
        <taxon>Dikarya</taxon>
        <taxon>Ascomycota</taxon>
        <taxon>Pezizomycotina</taxon>
        <taxon>Sordariomycetes</taxon>
        <taxon>Hypocreomycetidae</taxon>
        <taxon>Hypocreales</taxon>
        <taxon>Bionectriaceae</taxon>
        <taxon>Clonostachys</taxon>
    </lineage>
</organism>
<feature type="transmembrane region" description="Helical" evidence="7">
    <location>
        <begin position="230"/>
        <end position="251"/>
    </location>
</feature>
<evidence type="ECO:0000313" key="8">
    <source>
        <dbReference type="EMBL" id="CAH0027282.1"/>
    </source>
</evidence>
<dbReference type="GO" id="GO:0015123">
    <property type="term" value="F:acetate transmembrane transporter activity"/>
    <property type="evidence" value="ECO:0007669"/>
    <property type="project" value="TreeGrafter"/>
</dbReference>
<feature type="transmembrane region" description="Helical" evidence="7">
    <location>
        <begin position="73"/>
        <end position="94"/>
    </location>
</feature>
<dbReference type="PROSITE" id="PS01114">
    <property type="entry name" value="GPR1_FUN34_YAAH"/>
    <property type="match status" value="1"/>
</dbReference>
<evidence type="ECO:0000256" key="2">
    <source>
        <dbReference type="ARBA" id="ARBA00005587"/>
    </source>
</evidence>
<feature type="transmembrane region" description="Helical" evidence="7">
    <location>
        <begin position="100"/>
        <end position="119"/>
    </location>
</feature>
<keyword evidence="3 7" id="KW-0812">Transmembrane</keyword>
<dbReference type="InterPro" id="IPR000791">
    <property type="entry name" value="Gpr1/Fun34/SatP-like"/>
</dbReference>
<dbReference type="Pfam" id="PF01184">
    <property type="entry name" value="Gpr1_Fun34_YaaH"/>
    <property type="match status" value="1"/>
</dbReference>
<proteinExistence type="inferred from homology"/>
<sequence>MSACNHCNSAAQPPFTSDAGKEAGTAVPHSDFARDSRRSGSMDQLPGLPWGGALQPGVWRPYEHRKLANPAPLGLCGFATSAFVLSCVNLQARGVEAPNIAIPMALIYGGFIQILAGMWEMAVGNTFGATALSSYGGFWMSYGILLSPPWNISSPVNGPYSSDAAQLNSAVGLYLTGWFILTTVLLLCTLRSTVAFVFLFLTLDLAYLFLACESFAKSVGHLALADRLRVAGGVFGILAAFAAWYNALAGLMDDSNSFFKLPVIYMPWSDKAGGLGKKERDVEKQHHA</sequence>
<feature type="transmembrane region" description="Helical" evidence="7">
    <location>
        <begin position="194"/>
        <end position="210"/>
    </location>
</feature>
<accession>A0A9N9YQU5</accession>
<dbReference type="InterPro" id="IPR047622">
    <property type="entry name" value="GPR1_FUN34_YAAH"/>
</dbReference>
<evidence type="ECO:0000256" key="5">
    <source>
        <dbReference type="ARBA" id="ARBA00023136"/>
    </source>
</evidence>
<dbReference type="PANTHER" id="PTHR31123:SF1">
    <property type="entry name" value="ACCUMULATION OF DYADS PROTEIN 2-RELATED"/>
    <property type="match status" value="1"/>
</dbReference>
<dbReference type="NCBIfam" id="NF038013">
    <property type="entry name" value="AceTr_1"/>
    <property type="match status" value="1"/>
</dbReference>
<comment type="subcellular location">
    <subcellularLocation>
        <location evidence="1">Membrane</location>
        <topology evidence="1">Multi-pass membrane protein</topology>
    </subcellularLocation>
</comment>